<dbReference type="STRING" id="749414.SBI_05029"/>
<reference evidence="1 2" key="1">
    <citation type="journal article" date="2010" name="J. Bacteriol.">
        <title>Genome sequence of the milbemycin-producing bacterium Streptomyces bingchenggensis.</title>
        <authorList>
            <person name="Wang X.J."/>
            <person name="Yan Y.J."/>
            <person name="Zhang B."/>
            <person name="An J."/>
            <person name="Wang J.J."/>
            <person name="Tian J."/>
            <person name="Jiang L."/>
            <person name="Chen Y.H."/>
            <person name="Huang S.X."/>
            <person name="Yin M."/>
            <person name="Zhang J."/>
            <person name="Gao A.L."/>
            <person name="Liu C.X."/>
            <person name="Zhu Z.X."/>
            <person name="Xiang W.S."/>
        </authorList>
    </citation>
    <scope>NUCLEOTIDE SEQUENCE [LARGE SCALE GENOMIC DNA]</scope>
    <source>
        <strain evidence="1 2">BCW-1</strain>
    </source>
</reference>
<dbReference type="EMBL" id="CP002047">
    <property type="protein sequence ID" value="ADI08149.1"/>
    <property type="molecule type" value="Genomic_DNA"/>
</dbReference>
<dbReference type="AlphaFoldDB" id="D7C387"/>
<name>D7C387_STRBB</name>
<protein>
    <submittedName>
        <fullName evidence="1">Uncharacterized protein</fullName>
    </submittedName>
</protein>
<dbReference type="RefSeq" id="WP_014177616.1">
    <property type="nucleotide sequence ID" value="NC_016582.1"/>
</dbReference>
<sequence>MESAARMAALIGVVVALFVLGGFFAALRGRRPRSEPTYMPLRSAPASPVDEDTRTDQLLDELAVIARTRGFLSMKGRDPRTREIGAELDRMNGMQKMRDVHRVVAAELGGVRARELEVAWDGIGDWRG</sequence>
<keyword evidence="2" id="KW-1185">Reference proteome</keyword>
<proteinExistence type="predicted"/>
<organism evidence="1 2">
    <name type="scientific">Streptomyces bingchenggensis (strain BCW-1)</name>
    <dbReference type="NCBI Taxonomy" id="749414"/>
    <lineage>
        <taxon>Bacteria</taxon>
        <taxon>Bacillati</taxon>
        <taxon>Actinomycetota</taxon>
        <taxon>Actinomycetes</taxon>
        <taxon>Kitasatosporales</taxon>
        <taxon>Streptomycetaceae</taxon>
        <taxon>Streptomyces</taxon>
    </lineage>
</organism>
<dbReference type="KEGG" id="sbh:SBI_05029"/>
<accession>D7C387</accession>
<dbReference type="PATRIC" id="fig|749414.3.peg.5199"/>
<evidence type="ECO:0000313" key="2">
    <source>
        <dbReference type="Proteomes" id="UP000000377"/>
    </source>
</evidence>
<evidence type="ECO:0000313" key="1">
    <source>
        <dbReference type="EMBL" id="ADI08149.1"/>
    </source>
</evidence>
<dbReference type="eggNOG" id="ENOG502ZZP2">
    <property type="taxonomic scope" value="Bacteria"/>
</dbReference>
<gene>
    <name evidence="1" type="ordered locus">SBI_05029</name>
</gene>
<dbReference type="HOGENOM" id="CLU_1958284_0_0_11"/>
<dbReference type="Proteomes" id="UP000000377">
    <property type="component" value="Chromosome"/>
</dbReference>